<keyword evidence="4" id="KW-0812">Transmembrane</keyword>
<name>A0ABP9BWY2_9GAMM</name>
<evidence type="ECO:0000256" key="3">
    <source>
        <dbReference type="PROSITE-ProRule" id="PRU00339"/>
    </source>
</evidence>
<evidence type="ECO:0000313" key="6">
    <source>
        <dbReference type="Proteomes" id="UP001499959"/>
    </source>
</evidence>
<keyword evidence="6" id="KW-1185">Reference proteome</keyword>
<keyword evidence="4" id="KW-1133">Transmembrane helix</keyword>
<feature type="transmembrane region" description="Helical" evidence="4">
    <location>
        <begin position="275"/>
        <end position="293"/>
    </location>
</feature>
<feature type="repeat" description="TPR" evidence="3">
    <location>
        <begin position="142"/>
        <end position="175"/>
    </location>
</feature>
<protein>
    <recommendedName>
        <fullName evidence="7">Tetratricopeptide repeat protein</fullName>
    </recommendedName>
</protein>
<reference evidence="6" key="1">
    <citation type="journal article" date="2019" name="Int. J. Syst. Evol. Microbiol.">
        <title>The Global Catalogue of Microorganisms (GCM) 10K type strain sequencing project: providing services to taxonomists for standard genome sequencing and annotation.</title>
        <authorList>
            <consortium name="The Broad Institute Genomics Platform"/>
            <consortium name="The Broad Institute Genome Sequencing Center for Infectious Disease"/>
            <person name="Wu L."/>
            <person name="Ma J."/>
        </authorList>
    </citation>
    <scope>NUCLEOTIDE SEQUENCE [LARGE SCALE GENOMIC DNA]</scope>
    <source>
        <strain evidence="6">JCM 18204</strain>
    </source>
</reference>
<dbReference type="Proteomes" id="UP001499959">
    <property type="component" value="Unassembled WGS sequence"/>
</dbReference>
<evidence type="ECO:0000256" key="1">
    <source>
        <dbReference type="ARBA" id="ARBA00022737"/>
    </source>
</evidence>
<dbReference type="Gene3D" id="1.25.40.10">
    <property type="entry name" value="Tetratricopeptide repeat domain"/>
    <property type="match status" value="1"/>
</dbReference>
<dbReference type="InterPro" id="IPR011990">
    <property type="entry name" value="TPR-like_helical_dom_sf"/>
</dbReference>
<keyword evidence="1" id="KW-0677">Repeat</keyword>
<dbReference type="RefSeq" id="WP_345304021.1">
    <property type="nucleotide sequence ID" value="NZ_BAABJE010000015.1"/>
</dbReference>
<dbReference type="SMART" id="SM00028">
    <property type="entry name" value="TPR"/>
    <property type="match status" value="5"/>
</dbReference>
<comment type="caution">
    <text evidence="5">The sequence shown here is derived from an EMBL/GenBank/DDBJ whole genome shotgun (WGS) entry which is preliminary data.</text>
</comment>
<dbReference type="EMBL" id="BAABJE010000015">
    <property type="protein sequence ID" value="GAA4800496.1"/>
    <property type="molecule type" value="Genomic_DNA"/>
</dbReference>
<evidence type="ECO:0000256" key="4">
    <source>
        <dbReference type="SAM" id="Phobius"/>
    </source>
</evidence>
<sequence>MSDLRTLQLLGHAARLMRGGHTDQAIDVLTRVLGETPELSAAHAYLAVCLVSRHRLHAAKLEAEQALMLDPDSELAHMAMASVSIALRRFREAEAHLDAARALSPDDADILAMSASLNQAWGRPERALEEIARAHAMAPDDAGILAQYGHIEFERGRREPARALAERALEIDPGHVDALTLLGHCDLAAGRVNDARTHAVWALQNDPGDAGALTLLAAVKARQSWLLGLWWRFQTWISAGSNRRAIALLVGVYLLYRAAGIALTDHGLKDGASMLSVVWLGFCVYTWFAPSIFQKSVRRELGTVRLRPDY</sequence>
<evidence type="ECO:0000256" key="2">
    <source>
        <dbReference type="ARBA" id="ARBA00022803"/>
    </source>
</evidence>
<dbReference type="InterPro" id="IPR019734">
    <property type="entry name" value="TPR_rpt"/>
</dbReference>
<accession>A0ABP9BWY2</accession>
<dbReference type="Pfam" id="PF14559">
    <property type="entry name" value="TPR_19"/>
    <property type="match status" value="2"/>
</dbReference>
<feature type="transmembrane region" description="Helical" evidence="4">
    <location>
        <begin position="245"/>
        <end position="263"/>
    </location>
</feature>
<dbReference type="InterPro" id="IPR051012">
    <property type="entry name" value="CellSynth/LPSAsmb/PSIAsmb"/>
</dbReference>
<gene>
    <name evidence="5" type="ORF">GCM10023307_28590</name>
</gene>
<proteinExistence type="predicted"/>
<dbReference type="SUPFAM" id="SSF48452">
    <property type="entry name" value="TPR-like"/>
    <property type="match status" value="1"/>
</dbReference>
<organism evidence="5 6">
    <name type="scientific">Lysobacter hankyongensis</name>
    <dbReference type="NCBI Taxonomy" id="1176535"/>
    <lineage>
        <taxon>Bacteria</taxon>
        <taxon>Pseudomonadati</taxon>
        <taxon>Pseudomonadota</taxon>
        <taxon>Gammaproteobacteria</taxon>
        <taxon>Lysobacterales</taxon>
        <taxon>Lysobacteraceae</taxon>
        <taxon>Lysobacter</taxon>
    </lineage>
</organism>
<keyword evidence="2 3" id="KW-0802">TPR repeat</keyword>
<keyword evidence="4" id="KW-0472">Membrane</keyword>
<evidence type="ECO:0000313" key="5">
    <source>
        <dbReference type="EMBL" id="GAA4800496.1"/>
    </source>
</evidence>
<dbReference type="PANTHER" id="PTHR45586">
    <property type="entry name" value="TPR REPEAT-CONTAINING PROTEIN PA4667"/>
    <property type="match status" value="1"/>
</dbReference>
<dbReference type="PANTHER" id="PTHR45586:SF1">
    <property type="entry name" value="LIPOPOLYSACCHARIDE ASSEMBLY PROTEIN B"/>
    <property type="match status" value="1"/>
</dbReference>
<evidence type="ECO:0008006" key="7">
    <source>
        <dbReference type="Google" id="ProtNLM"/>
    </source>
</evidence>
<dbReference type="PROSITE" id="PS50005">
    <property type="entry name" value="TPR"/>
    <property type="match status" value="1"/>
</dbReference>